<dbReference type="AlphaFoldDB" id="J7L8S1"/>
<reference evidence="1" key="1">
    <citation type="journal article" date="2012" name="J. Bacteriol.">
        <title>Whole-Genome Sequence of Nocardiopsis alba Strain ATCC BAA-2165, Associated with Honeybees.</title>
        <authorList>
            <person name="Qiao J."/>
            <person name="Chen L."/>
            <person name="Li Y."/>
            <person name="Wang J."/>
            <person name="Zhang W."/>
            <person name="Chen S."/>
        </authorList>
    </citation>
    <scope>NUCLEOTIDE SEQUENCE [LARGE SCALE GENOMIC DNA]</scope>
    <source>
        <strain evidence="1">ATCC BAA-2165</strain>
    </source>
</reference>
<dbReference type="KEGG" id="nal:B005_1832"/>
<protein>
    <submittedName>
        <fullName evidence="1">Uncharacterized protein</fullName>
    </submittedName>
</protein>
<organism evidence="1 2">
    <name type="scientific">Nocardiopsis alba (strain ATCC BAA-2165 / BE74)</name>
    <dbReference type="NCBI Taxonomy" id="1205910"/>
    <lineage>
        <taxon>Bacteria</taxon>
        <taxon>Bacillati</taxon>
        <taxon>Actinomycetota</taxon>
        <taxon>Actinomycetes</taxon>
        <taxon>Streptosporangiales</taxon>
        <taxon>Nocardiopsidaceae</taxon>
        <taxon>Nocardiopsis</taxon>
    </lineage>
</organism>
<proteinExistence type="predicted"/>
<accession>J7L8S1</accession>
<evidence type="ECO:0000313" key="1">
    <source>
        <dbReference type="EMBL" id="AFR07845.1"/>
    </source>
</evidence>
<dbReference type="Proteomes" id="UP000003779">
    <property type="component" value="Chromosome"/>
</dbReference>
<name>J7L8S1_NOCAA</name>
<gene>
    <name evidence="1" type="ordered locus">B005_1832</name>
</gene>
<dbReference type="STRING" id="1205910.B005_1832"/>
<dbReference type="HOGENOM" id="CLU_3202612_0_0_11"/>
<evidence type="ECO:0000313" key="2">
    <source>
        <dbReference type="Proteomes" id="UP000003779"/>
    </source>
</evidence>
<sequence>MVSRIENGKTIVRLFDEGRTAHKERGSWGDRVTARMFGTRVSKRM</sequence>
<dbReference type="EMBL" id="CP003788">
    <property type="protein sequence ID" value="AFR07845.1"/>
    <property type="molecule type" value="Genomic_DNA"/>
</dbReference>